<dbReference type="AlphaFoldDB" id="A0A0E4BYQ8"/>
<sequence length="308" mass="34479">MDDPRDHHVVPQFFLRNFAIDEARTKVTTLAKEGTVAVWMERSIKSIGYERDFYVHMQGNRPISVETDINRTVETPISRSDTWAKIVAGRSADLDQTDRPILYSLVRHLEARTPHYLQTSAELAAMAADPSSETEFTEEEREMYATLRANPDFAKLMFNAMALRSFADDYDRSLIQVARSPIPLRSSTTPVLPAPAPAHATMDLPLPGMVPFQRVLAVDPHTLILVVVGDFDGAFVNGEMPIELAHGFNRSVAGQFAHFPRVRHMICGRDRLVDDMTWAPFELASDTPAKMIFKRRSAQAAVSEGPKA</sequence>
<evidence type="ECO:0000313" key="1">
    <source>
        <dbReference type="EMBL" id="BAR63523.1"/>
    </source>
</evidence>
<accession>A0A0E4BYQ8</accession>
<reference evidence="1 2" key="1">
    <citation type="submission" date="2014-11" db="EMBL/GenBank/DDBJ databases">
        <title>Symbiosis island explosion on the genome of extra-slow-growing strains of soybean bradyrhizobia with massive insertion sequences.</title>
        <authorList>
            <person name="Iida T."/>
            <person name="Minamisawa K."/>
        </authorList>
    </citation>
    <scope>NUCLEOTIDE SEQUENCE [LARGE SCALE GENOMIC DNA]</scope>
    <source>
        <strain evidence="1 2">NK6</strain>
        <plasmid evidence="2">pNK6c DNA</plasmid>
    </source>
</reference>
<geneLocation type="plasmid" evidence="2">
    <name>pNK6c DNA</name>
</geneLocation>
<evidence type="ECO:0008006" key="3">
    <source>
        <dbReference type="Google" id="ProtNLM"/>
    </source>
</evidence>
<keyword evidence="1" id="KW-0614">Plasmid</keyword>
<gene>
    <name evidence="1" type="ORF">NK6_c_116</name>
</gene>
<protein>
    <recommendedName>
        <fullName evidence="3">DUF4238 domain-containing protein</fullName>
    </recommendedName>
</protein>
<dbReference type="Pfam" id="PF14022">
    <property type="entry name" value="DUF4238"/>
    <property type="match status" value="1"/>
</dbReference>
<dbReference type="EMBL" id="AP014687">
    <property type="protein sequence ID" value="BAR63523.1"/>
    <property type="molecule type" value="Genomic_DNA"/>
</dbReference>
<dbReference type="RefSeq" id="WP_028181985.1">
    <property type="nucleotide sequence ID" value="NZ_JAFCKD010000126.1"/>
</dbReference>
<dbReference type="InterPro" id="IPR025332">
    <property type="entry name" value="DUF4238"/>
</dbReference>
<name>A0A0E4BYQ8_9BRAD</name>
<proteinExistence type="predicted"/>
<evidence type="ECO:0000313" key="2">
    <source>
        <dbReference type="Proteomes" id="UP000063308"/>
    </source>
</evidence>
<organism evidence="1 2">
    <name type="scientific">Bradyrhizobium diazoefficiens</name>
    <dbReference type="NCBI Taxonomy" id="1355477"/>
    <lineage>
        <taxon>Bacteria</taxon>
        <taxon>Pseudomonadati</taxon>
        <taxon>Pseudomonadota</taxon>
        <taxon>Alphaproteobacteria</taxon>
        <taxon>Hyphomicrobiales</taxon>
        <taxon>Nitrobacteraceae</taxon>
        <taxon>Bradyrhizobium</taxon>
    </lineage>
</organism>
<dbReference type="Proteomes" id="UP000063308">
    <property type="component" value="Plasmid pNK6c"/>
</dbReference>